<name>A0ABP9NJG7_9PSEU</name>
<keyword evidence="6" id="KW-1185">Reference proteome</keyword>
<dbReference type="EMBL" id="BAABJO010000009">
    <property type="protein sequence ID" value="GAA5120730.1"/>
    <property type="molecule type" value="Genomic_DNA"/>
</dbReference>
<proteinExistence type="predicted"/>
<comment type="pathway">
    <text evidence="1">Cofactor biosynthesis; riboflavin biosynthesis.</text>
</comment>
<evidence type="ECO:0000256" key="3">
    <source>
        <dbReference type="ARBA" id="ARBA00023002"/>
    </source>
</evidence>
<protein>
    <submittedName>
        <fullName evidence="5">Pyrimidine reductase family protein</fullName>
    </submittedName>
</protein>
<gene>
    <name evidence="5" type="ORF">GCM10023320_28460</name>
</gene>
<evidence type="ECO:0000256" key="1">
    <source>
        <dbReference type="ARBA" id="ARBA00005104"/>
    </source>
</evidence>
<dbReference type="SUPFAM" id="SSF53597">
    <property type="entry name" value="Dihydrofolate reductase-like"/>
    <property type="match status" value="1"/>
</dbReference>
<dbReference type="Gene3D" id="3.40.430.10">
    <property type="entry name" value="Dihydrofolate Reductase, subunit A"/>
    <property type="match status" value="1"/>
</dbReference>
<dbReference type="InterPro" id="IPR024072">
    <property type="entry name" value="DHFR-like_dom_sf"/>
</dbReference>
<evidence type="ECO:0000259" key="4">
    <source>
        <dbReference type="Pfam" id="PF01872"/>
    </source>
</evidence>
<dbReference type="PANTHER" id="PTHR38011">
    <property type="entry name" value="DIHYDROFOLATE REDUCTASE FAMILY PROTEIN (AFU_ORTHOLOGUE AFUA_8G06820)"/>
    <property type="match status" value="1"/>
</dbReference>
<organism evidence="5 6">
    <name type="scientific">Pseudonocardia adelaidensis</name>
    <dbReference type="NCBI Taxonomy" id="648754"/>
    <lineage>
        <taxon>Bacteria</taxon>
        <taxon>Bacillati</taxon>
        <taxon>Actinomycetota</taxon>
        <taxon>Actinomycetes</taxon>
        <taxon>Pseudonocardiales</taxon>
        <taxon>Pseudonocardiaceae</taxon>
        <taxon>Pseudonocardia</taxon>
    </lineage>
</organism>
<sequence length="243" mass="25875">MRMLLPLDRDLDDAQLAARYAYPEDLGAPFVRVCFVASADGAVSSGGRSEGLSSPADRRVFRLLRRLADVILVGAGTARAEDYRGARRPTTGRDTPPPIAVVTGSARLDPAGRLFTDTRVPPIVLTLAAAPAERRDRLTAAGADVVALDRLTPDAVLGELGRRGLHRVLCEGGPTLLGELVAADAVDELCLTVAPLLVGGRAGRIATGPDGEHLHRLELADVLQEDGVLLLRYRRDIRATPIE</sequence>
<comment type="caution">
    <text evidence="5">The sequence shown here is derived from an EMBL/GenBank/DDBJ whole genome shotgun (WGS) entry which is preliminary data.</text>
</comment>
<keyword evidence="2" id="KW-0521">NADP</keyword>
<evidence type="ECO:0000313" key="6">
    <source>
        <dbReference type="Proteomes" id="UP001500804"/>
    </source>
</evidence>
<reference evidence="6" key="1">
    <citation type="journal article" date="2019" name="Int. J. Syst. Evol. Microbiol.">
        <title>The Global Catalogue of Microorganisms (GCM) 10K type strain sequencing project: providing services to taxonomists for standard genome sequencing and annotation.</title>
        <authorList>
            <consortium name="The Broad Institute Genomics Platform"/>
            <consortium name="The Broad Institute Genome Sequencing Center for Infectious Disease"/>
            <person name="Wu L."/>
            <person name="Ma J."/>
        </authorList>
    </citation>
    <scope>NUCLEOTIDE SEQUENCE [LARGE SCALE GENOMIC DNA]</scope>
    <source>
        <strain evidence="6">JCM 18302</strain>
    </source>
</reference>
<evidence type="ECO:0000313" key="5">
    <source>
        <dbReference type="EMBL" id="GAA5120730.1"/>
    </source>
</evidence>
<dbReference type="InterPro" id="IPR050765">
    <property type="entry name" value="Riboflavin_Biosynth_HTPR"/>
</dbReference>
<dbReference type="Pfam" id="PF01872">
    <property type="entry name" value="RibD_C"/>
    <property type="match status" value="1"/>
</dbReference>
<dbReference type="InterPro" id="IPR002734">
    <property type="entry name" value="RibDG_C"/>
</dbReference>
<dbReference type="PANTHER" id="PTHR38011:SF7">
    <property type="entry name" value="2,5-DIAMINO-6-RIBOSYLAMINO-4(3H)-PYRIMIDINONE 5'-PHOSPHATE REDUCTASE"/>
    <property type="match status" value="1"/>
</dbReference>
<keyword evidence="3" id="KW-0560">Oxidoreductase</keyword>
<feature type="domain" description="Bacterial bifunctional deaminase-reductase C-terminal" evidence="4">
    <location>
        <begin position="29"/>
        <end position="223"/>
    </location>
</feature>
<evidence type="ECO:0000256" key="2">
    <source>
        <dbReference type="ARBA" id="ARBA00022857"/>
    </source>
</evidence>
<accession>A0ABP9NJG7</accession>
<dbReference type="Proteomes" id="UP001500804">
    <property type="component" value="Unassembled WGS sequence"/>
</dbReference>